<keyword evidence="1" id="KW-0028">Amino-acid biosynthesis</keyword>
<dbReference type="InterPro" id="IPR056179">
    <property type="entry name" value="DHQS_C"/>
</dbReference>
<gene>
    <name evidence="4" type="ORF">ACFSUB_13240</name>
</gene>
<reference evidence="5" key="1">
    <citation type="journal article" date="2019" name="Int. J. Syst. Evol. Microbiol.">
        <title>The Global Catalogue of Microorganisms (GCM) 10K type strain sequencing project: providing services to taxonomists for standard genome sequencing and annotation.</title>
        <authorList>
            <consortium name="The Broad Institute Genomics Platform"/>
            <consortium name="The Broad Institute Genome Sequencing Center for Infectious Disease"/>
            <person name="Wu L."/>
            <person name="Ma J."/>
        </authorList>
    </citation>
    <scope>NUCLEOTIDE SEQUENCE [LARGE SCALE GENOMIC DNA]</scope>
    <source>
        <strain evidence="5">KCTC 33792</strain>
    </source>
</reference>
<dbReference type="RefSeq" id="WP_380713746.1">
    <property type="nucleotide sequence ID" value="NZ_JBHUML010000005.1"/>
</dbReference>
<dbReference type="InterPro" id="IPR002812">
    <property type="entry name" value="DHQS"/>
</dbReference>
<dbReference type="Proteomes" id="UP001597520">
    <property type="component" value="Unassembled WGS sequence"/>
</dbReference>
<proteinExistence type="predicted"/>
<sequence length="185" mass="20333">MPNEESKESLTYGTVEKITPIGQGTRVCIDTADILTPTEGVLAGNTGHGYVLLLSENRESNTYPPRSFRINAGGLHQYLYQQGSTRYLEEVRGGDTLIVYNGAESKGVPVGRVKMEKRDLVRIEVNAGGVRLSAVLQDAESVFMLQEDGTAVSIKEVKEGARISCFLDEPGRHLGEKIEEQINEY</sequence>
<dbReference type="PANTHER" id="PTHR33563">
    <property type="match status" value="1"/>
</dbReference>
<dbReference type="EMBL" id="JBHUML010000005">
    <property type="protein sequence ID" value="MFD2706426.1"/>
    <property type="molecule type" value="Genomic_DNA"/>
</dbReference>
<keyword evidence="2" id="KW-0057">Aromatic amino acid biosynthesis</keyword>
<evidence type="ECO:0000256" key="1">
    <source>
        <dbReference type="ARBA" id="ARBA00022605"/>
    </source>
</evidence>
<keyword evidence="5" id="KW-1185">Reference proteome</keyword>
<dbReference type="PANTHER" id="PTHR33563:SF1">
    <property type="entry name" value="3-DEHYDROQUINATE SYNTHASE"/>
    <property type="match status" value="1"/>
</dbReference>
<comment type="caution">
    <text evidence="4">The sequence shown here is derived from an EMBL/GenBank/DDBJ whole genome shotgun (WGS) entry which is preliminary data.</text>
</comment>
<dbReference type="Pfam" id="PF26558">
    <property type="entry name" value="DHQS_2nd"/>
    <property type="match status" value="1"/>
</dbReference>
<accession>A0ABW5T3R2</accession>
<organism evidence="4 5">
    <name type="scientific">Salibacterium lacus</name>
    <dbReference type="NCBI Taxonomy" id="1898109"/>
    <lineage>
        <taxon>Bacteria</taxon>
        <taxon>Bacillati</taxon>
        <taxon>Bacillota</taxon>
        <taxon>Bacilli</taxon>
        <taxon>Bacillales</taxon>
        <taxon>Bacillaceae</taxon>
    </lineage>
</organism>
<name>A0ABW5T3R2_9BACI</name>
<evidence type="ECO:0000313" key="5">
    <source>
        <dbReference type="Proteomes" id="UP001597520"/>
    </source>
</evidence>
<protein>
    <submittedName>
        <fullName evidence="4">3-dehydroquinate synthase II</fullName>
    </submittedName>
</protein>
<evidence type="ECO:0000256" key="2">
    <source>
        <dbReference type="ARBA" id="ARBA00023141"/>
    </source>
</evidence>
<evidence type="ECO:0000313" key="4">
    <source>
        <dbReference type="EMBL" id="MFD2706426.1"/>
    </source>
</evidence>
<evidence type="ECO:0000259" key="3">
    <source>
        <dbReference type="Pfam" id="PF26558"/>
    </source>
</evidence>
<feature type="domain" description="3-dehydroquinate synthase C-terminal" evidence="3">
    <location>
        <begin position="14"/>
        <end position="184"/>
    </location>
</feature>